<sequence length="201" mass="21731">MSEPPAPGASAWSSEHEPDKHEPDEQARDGVEDSSVEDAARAALERARGVATSRGLRPGMKPRRRRARRGIEAGEGGAFDAAGRDPELLGDQLERMITDRGWKTDVAAGSVMERWPELVGPQVAQHSQPVAYEDGVLTVRAESTAWATQLRLLTSSILGRLAEEVGPETVVELRVVGPSAPSWRKGPRRSHGGRGPRDTYG</sequence>
<dbReference type="Pfam" id="PF05258">
    <property type="entry name" value="DciA"/>
    <property type="match status" value="1"/>
</dbReference>
<gene>
    <name evidence="4" type="ORF">FB557_0115</name>
</gene>
<dbReference type="InterPro" id="IPR023007">
    <property type="entry name" value="UPF0232_actinobac"/>
</dbReference>
<keyword evidence="5" id="KW-1185">Reference proteome</keyword>
<evidence type="ECO:0000313" key="4">
    <source>
        <dbReference type="EMBL" id="TWD16590.1"/>
    </source>
</evidence>
<evidence type="ECO:0000256" key="1">
    <source>
        <dbReference type="ARBA" id="ARBA00006200"/>
    </source>
</evidence>
<proteinExistence type="inferred from homology"/>
<dbReference type="Proteomes" id="UP000315628">
    <property type="component" value="Unassembled WGS sequence"/>
</dbReference>
<dbReference type="EMBL" id="VIUW01000001">
    <property type="protein sequence ID" value="TWD16590.1"/>
    <property type="molecule type" value="Genomic_DNA"/>
</dbReference>
<dbReference type="HAMAP" id="MF_00630">
    <property type="entry name" value="UPF0232"/>
    <property type="match status" value="1"/>
</dbReference>
<reference evidence="4 5" key="1">
    <citation type="submission" date="2019-06" db="EMBL/GenBank/DDBJ databases">
        <title>Sequencing the genomes of 1000 actinobacteria strains.</title>
        <authorList>
            <person name="Klenk H.-P."/>
        </authorList>
    </citation>
    <scope>NUCLEOTIDE SEQUENCE [LARGE SCALE GENOMIC DNA]</scope>
    <source>
        <strain evidence="4 5">DSM 18935</strain>
    </source>
</reference>
<dbReference type="PANTHER" id="PTHR36456:SF1">
    <property type="entry name" value="UPF0232 PROTEIN SCO3875"/>
    <property type="match status" value="1"/>
</dbReference>
<feature type="compositionally biased region" description="Basic and acidic residues" evidence="3">
    <location>
        <begin position="38"/>
        <end position="48"/>
    </location>
</feature>
<name>A0A560WGD5_9MICO</name>
<dbReference type="AlphaFoldDB" id="A0A560WGD5"/>
<evidence type="ECO:0000313" key="5">
    <source>
        <dbReference type="Proteomes" id="UP000315628"/>
    </source>
</evidence>
<dbReference type="InterPro" id="IPR007922">
    <property type="entry name" value="DciA-like"/>
</dbReference>
<dbReference type="RefSeq" id="WP_246074258.1">
    <property type="nucleotide sequence ID" value="NZ_BAAAYT010000001.1"/>
</dbReference>
<feature type="compositionally biased region" description="Low complexity" evidence="3">
    <location>
        <begin position="49"/>
        <end position="59"/>
    </location>
</feature>
<comment type="caution">
    <text evidence="4">The sequence shown here is derived from an EMBL/GenBank/DDBJ whole genome shotgun (WGS) entry which is preliminary data.</text>
</comment>
<organism evidence="4 5">
    <name type="scientific">Marihabitans asiaticum</name>
    <dbReference type="NCBI Taxonomy" id="415218"/>
    <lineage>
        <taxon>Bacteria</taxon>
        <taxon>Bacillati</taxon>
        <taxon>Actinomycetota</taxon>
        <taxon>Actinomycetes</taxon>
        <taxon>Micrococcales</taxon>
        <taxon>Intrasporangiaceae</taxon>
        <taxon>Marihabitans</taxon>
    </lineage>
</organism>
<evidence type="ECO:0000256" key="3">
    <source>
        <dbReference type="SAM" id="MobiDB-lite"/>
    </source>
</evidence>
<comment type="similarity">
    <text evidence="1 2">Belongs to the UPF0232 family.</text>
</comment>
<accession>A0A560WGD5</accession>
<feature type="compositionally biased region" description="Basic and acidic residues" evidence="3">
    <location>
        <begin position="14"/>
        <end position="31"/>
    </location>
</feature>
<protein>
    <recommendedName>
        <fullName evidence="2">UPF0232 protein FB557_0115</fullName>
    </recommendedName>
</protein>
<dbReference type="PANTHER" id="PTHR36456">
    <property type="entry name" value="UPF0232 PROTEIN SCO3875"/>
    <property type="match status" value="1"/>
</dbReference>
<feature type="compositionally biased region" description="Basic residues" evidence="3">
    <location>
        <begin position="185"/>
        <end position="194"/>
    </location>
</feature>
<feature type="region of interest" description="Disordered" evidence="3">
    <location>
        <begin position="1"/>
        <end position="85"/>
    </location>
</feature>
<feature type="region of interest" description="Disordered" evidence="3">
    <location>
        <begin position="177"/>
        <end position="201"/>
    </location>
</feature>
<evidence type="ECO:0000256" key="2">
    <source>
        <dbReference type="HAMAP-Rule" id="MF_00630"/>
    </source>
</evidence>